<reference evidence="1 2" key="1">
    <citation type="journal article" date="2022" name="DNA Res.">
        <title>Chromosomal-level genome assembly of the orchid tree Bauhinia variegata (Leguminosae; Cercidoideae) supports the allotetraploid origin hypothesis of Bauhinia.</title>
        <authorList>
            <person name="Zhong Y."/>
            <person name="Chen Y."/>
            <person name="Zheng D."/>
            <person name="Pang J."/>
            <person name="Liu Y."/>
            <person name="Luo S."/>
            <person name="Meng S."/>
            <person name="Qian L."/>
            <person name="Wei D."/>
            <person name="Dai S."/>
            <person name="Zhou R."/>
        </authorList>
    </citation>
    <scope>NUCLEOTIDE SEQUENCE [LARGE SCALE GENOMIC DNA]</scope>
    <source>
        <strain evidence="1">BV-YZ2020</strain>
    </source>
</reference>
<evidence type="ECO:0000313" key="1">
    <source>
        <dbReference type="EMBL" id="KAI4345919.1"/>
    </source>
</evidence>
<keyword evidence="2" id="KW-1185">Reference proteome</keyword>
<dbReference type="Proteomes" id="UP000828941">
    <property type="component" value="Chromosome 5"/>
</dbReference>
<dbReference type="EMBL" id="CM039430">
    <property type="protein sequence ID" value="KAI4345919.1"/>
    <property type="molecule type" value="Genomic_DNA"/>
</dbReference>
<organism evidence="1 2">
    <name type="scientific">Bauhinia variegata</name>
    <name type="common">Purple orchid tree</name>
    <name type="synonym">Phanera variegata</name>
    <dbReference type="NCBI Taxonomy" id="167791"/>
    <lineage>
        <taxon>Eukaryota</taxon>
        <taxon>Viridiplantae</taxon>
        <taxon>Streptophyta</taxon>
        <taxon>Embryophyta</taxon>
        <taxon>Tracheophyta</taxon>
        <taxon>Spermatophyta</taxon>
        <taxon>Magnoliopsida</taxon>
        <taxon>eudicotyledons</taxon>
        <taxon>Gunneridae</taxon>
        <taxon>Pentapetalae</taxon>
        <taxon>rosids</taxon>
        <taxon>fabids</taxon>
        <taxon>Fabales</taxon>
        <taxon>Fabaceae</taxon>
        <taxon>Cercidoideae</taxon>
        <taxon>Cercideae</taxon>
        <taxon>Bauhiniinae</taxon>
        <taxon>Bauhinia</taxon>
    </lineage>
</organism>
<gene>
    <name evidence="1" type="ORF">L6164_013004</name>
</gene>
<protein>
    <submittedName>
        <fullName evidence="1">Uncharacterized protein</fullName>
    </submittedName>
</protein>
<sequence>MEEITRAAKATYEKLSASEKQEILNMFNSMDQDGDNKISLQEFKTYFATKGDQAKAKAKANSNLFNLIDRNRDKTLAFEEALTLIYISESGRPVCDGCGKFIQALFFTCTDCHYNRPDEDGYNVCIACYETGNFSHDHTEFLDNYRLFAEMKTKDGAGSATSQTNGSLFSDETLLTTGTNQPRTRKRDMFMKGFTAIKDIFTGSVIGAGLATTVTDTAGANETQEETY</sequence>
<proteinExistence type="predicted"/>
<accession>A0ACB9PDB7</accession>
<comment type="caution">
    <text evidence="1">The sequence shown here is derived from an EMBL/GenBank/DDBJ whole genome shotgun (WGS) entry which is preliminary data.</text>
</comment>
<name>A0ACB9PDB7_BAUVA</name>
<evidence type="ECO:0000313" key="2">
    <source>
        <dbReference type="Proteomes" id="UP000828941"/>
    </source>
</evidence>